<dbReference type="NCBIfam" id="TIGR04131">
    <property type="entry name" value="Bac_Flav_CTERM"/>
    <property type="match status" value="1"/>
</dbReference>
<dbReference type="SUPFAM" id="SSF50969">
    <property type="entry name" value="YVTN repeat-like/Quinoprotein amine dehydrogenase"/>
    <property type="match status" value="1"/>
</dbReference>
<dbReference type="Pfam" id="PF13573">
    <property type="entry name" value="SprB"/>
    <property type="match status" value="9"/>
</dbReference>
<keyword evidence="3" id="KW-1185">Reference proteome</keyword>
<dbReference type="Pfam" id="PF18676">
    <property type="entry name" value="MBG_2"/>
    <property type="match status" value="1"/>
</dbReference>
<protein>
    <submittedName>
        <fullName evidence="2">Gliding motility-associated C-terminal domain-containing protein</fullName>
    </submittedName>
</protein>
<feature type="domain" description="Fibronectin type-III" evidence="1">
    <location>
        <begin position="1131"/>
        <end position="1224"/>
    </location>
</feature>
<evidence type="ECO:0000259" key="1">
    <source>
        <dbReference type="PROSITE" id="PS50853"/>
    </source>
</evidence>
<dbReference type="PROSITE" id="PS50853">
    <property type="entry name" value="FN3"/>
    <property type="match status" value="1"/>
</dbReference>
<reference evidence="2 3" key="1">
    <citation type="submission" date="2017-04" db="EMBL/GenBank/DDBJ databases">
        <authorList>
            <person name="Afonso C.L."/>
            <person name="Miller P.J."/>
            <person name="Scott M.A."/>
            <person name="Spackman E."/>
            <person name="Goraichik I."/>
            <person name="Dimitrov K.M."/>
            <person name="Suarez D.L."/>
            <person name="Swayne D.E."/>
        </authorList>
    </citation>
    <scope>NUCLEOTIDE SEQUENCE [LARGE SCALE GENOMIC DNA]</scope>
    <source>
        <strain evidence="2 3">DSM 22418</strain>
    </source>
</reference>
<sequence length="1707" mass="178142">MRSVCGIAWVELVYYRSDAMKGLKKIRMNMKRLTSCLFVLLSLFFSATVFGQATTELFETESNGSTTFIDNGVEFKIISHVSVFDIQGNYPGTGWSGTANDNRYIDNANDTQSPPSFSIKTTSNLFKVHRFWLYLSALNLSLDVQGSVTITGRLSGVTKFSATKSSGFMTSLGATNGYTLIDLTNLNGMNFSNIVIDELRITANGGFRYVGFDAFRWVKDSGMVLPDNPGTPLELGLESKENVSCNGGSNGFATVKGSGGAGSYTYSWSPSGGTGATASGLAAGLYTVTVKDAQNVTKSLQVEITQPSALVLSNGGTENVSCYGENNGKATVNVTGGTAPYTYAWSPSGGTQATASNLAARTYTVTVTDAKGCFKTLDFEITQPSELKASTSQTSATCSTGGEASVFPSGGKAPYTYEWSTGAKTQILTGLAAGPVSCVIKDANGCSITKNFTIGTTNTLVASTYQTNILCNGSTTGSAGVIPSGAAGPFTYVWTGGVSNSDVANNLSAGSYSVLITAANGCSITKNFTITEPSALQAIPAEHQDVSCYGGGNGLASVYVRGGTGSYTYSWAPSGGTGAMASGLRAGTYTVTVTDANLCEVTQTITITQPDPIEIAIDRQDNVSCHGGSNGAARVHVTGGTGAYTYSWAPMGGTDATATGLPAGTYTVTVVDANSCVETKRVTITQPDILEATFDKTDVLCFGTSTGTATVVPNGGTAPYTYRWTHNNSTEATVSGLAKGAYEVEVTDAHGCMRRATVVIGQPASALSINPLAQTNIACNGGATGSATVSASGGSEPYRYSWSSSSSTTETAINLSAGIHTATVTDANGCQKSYTFNITEPSVLLASIGNITSPSAPGTRDGSASVVVQGGTPNYTYSWSPSGGSAATAKGLSAGVYTVTVTDANGCEVTATAELHAPVSVTQVTSTLRNGTYGIGKDIPVLVQFTKPVTVSGVPSIALQLQNGSVQANYVAGSGTDALTFNYKIQDGDITNHLDYTSTEAISLQGGSITDAQNRNAIRTLPAPQAAGSLSDNKTIIVDGIAPSGTLAINGGASFTGSRDVRLTLTVTEPSGMMQFSNDGTTWSSWESFAASKALTLPAGDGMKTVYARFKDEADNISALYNDGIVLDETPPAKPTGFVAVGGDGRVQLSWNANSESDFAQYKLFAQPKNGTKVLLETIQRGTEAFVYTDLPNGTSYTLYLLAEDHVGNQSVETKVEATTMGEQTISFASLPPVVYGVSDAVLGATASSGLPVSYISSDKAVAEVYQEGQQWKVKVKSAGQTMITASQSGNGVYLAAPSSSQNLVVGKATLRVTADAQTKVFGALDPVLTYQVDGLKNGDLRTVVMGSITRDKGENVGDYNIRNVDLAAINYTIDYQAANLTISKATLIGLSLKDAGFTYDGSAKSLALQGTLPQGASVSYAGNAKTEAGTYEVTATVNGGVNYNGQTLKATMTIAKATLTGLSLKDASFTYDGSAKSLALQGTLPAGVAVQYQNNNQVNAGTYQVTATIVETGNYLGTSLKANLTIRKAKQQITMTAPAVVDRDAAKVSLDVKASSGLPVQLTVDEPMVARINGLDLEVLRLGTVVVTASQAGNENYESAAPVSVTIRVKNNVDAELPIRVQPALSPNGDGINDFFLIEGIQDYPENKVTIFDKSGKVLKVIERYDNRERVFTADHVIDGTYFYYIDVKDENGQWKRDKGFFVVKR</sequence>
<dbReference type="Proteomes" id="UP000192980">
    <property type="component" value="Unassembled WGS sequence"/>
</dbReference>
<evidence type="ECO:0000313" key="3">
    <source>
        <dbReference type="Proteomes" id="UP000192980"/>
    </source>
</evidence>
<dbReference type="InterPro" id="IPR025667">
    <property type="entry name" value="SprB_repeat"/>
</dbReference>
<proteinExistence type="predicted"/>
<organism evidence="2 3">
    <name type="scientific">Sphingobacterium psychroaquaticum</name>
    <dbReference type="NCBI Taxonomy" id="561061"/>
    <lineage>
        <taxon>Bacteria</taxon>
        <taxon>Pseudomonadati</taxon>
        <taxon>Bacteroidota</taxon>
        <taxon>Sphingobacteriia</taxon>
        <taxon>Sphingobacteriales</taxon>
        <taxon>Sphingobacteriaceae</taxon>
        <taxon>Sphingobacterium</taxon>
    </lineage>
</organism>
<dbReference type="Pfam" id="PF13585">
    <property type="entry name" value="CHU_C"/>
    <property type="match status" value="1"/>
</dbReference>
<accession>A0A1X7I2F7</accession>
<dbReference type="InterPro" id="IPR036116">
    <property type="entry name" value="FN3_sf"/>
</dbReference>
<dbReference type="InterPro" id="IPR026341">
    <property type="entry name" value="T9SS_type_B"/>
</dbReference>
<dbReference type="Gene3D" id="2.60.40.740">
    <property type="match status" value="6"/>
</dbReference>
<dbReference type="Gene3D" id="2.60.40.10">
    <property type="entry name" value="Immunoglobulins"/>
    <property type="match status" value="1"/>
</dbReference>
<dbReference type="EMBL" id="FXAU01000001">
    <property type="protein sequence ID" value="SMG08170.1"/>
    <property type="molecule type" value="Genomic_DNA"/>
</dbReference>
<evidence type="ECO:0000313" key="2">
    <source>
        <dbReference type="EMBL" id="SMG08170.1"/>
    </source>
</evidence>
<dbReference type="STRING" id="561061.SAMN05660862_0356"/>
<dbReference type="InterPro" id="IPR011044">
    <property type="entry name" value="Quino_amine_DH_bsu"/>
</dbReference>
<dbReference type="InterPro" id="IPR003961">
    <property type="entry name" value="FN3_dom"/>
</dbReference>
<dbReference type="Gene3D" id="2.40.10.10">
    <property type="entry name" value="Trypsin-like serine proteases"/>
    <property type="match status" value="1"/>
</dbReference>
<name>A0A1X7I2F7_9SPHI</name>
<dbReference type="InterPro" id="IPR041286">
    <property type="entry name" value="MBG_2"/>
</dbReference>
<dbReference type="InterPro" id="IPR043504">
    <property type="entry name" value="Peptidase_S1_PA_chymotrypsin"/>
</dbReference>
<gene>
    <name evidence="2" type="ORF">SAMN05660862_0356</name>
</gene>
<dbReference type="SUPFAM" id="SSF49265">
    <property type="entry name" value="Fibronectin type III"/>
    <property type="match status" value="1"/>
</dbReference>
<dbReference type="InterPro" id="IPR013783">
    <property type="entry name" value="Ig-like_fold"/>
</dbReference>